<dbReference type="RefSeq" id="WP_161822552.1">
    <property type="nucleotide sequence ID" value="NZ_LSRS01000005.1"/>
</dbReference>
<dbReference type="AlphaFoldDB" id="A0A9D2WNJ5"/>
<dbReference type="SUPFAM" id="SSF52540">
    <property type="entry name" value="P-loop containing nucleoside triphosphate hydrolases"/>
    <property type="match status" value="1"/>
</dbReference>
<dbReference type="PANTHER" id="PTHR42935:SF1">
    <property type="entry name" value="SLR0930 PROTEIN"/>
    <property type="match status" value="1"/>
</dbReference>
<accession>A0A9D2WNJ5</accession>
<dbReference type="Pfam" id="PF05673">
    <property type="entry name" value="DUF815"/>
    <property type="match status" value="1"/>
</dbReference>
<gene>
    <name evidence="2" type="ORF">SPSYN_02247</name>
</gene>
<evidence type="ECO:0000313" key="2">
    <source>
        <dbReference type="EMBL" id="KAF1084469.1"/>
    </source>
</evidence>
<dbReference type="PANTHER" id="PTHR42935">
    <property type="entry name" value="SLR0930 PROTEIN"/>
    <property type="match status" value="1"/>
</dbReference>
<dbReference type="SMART" id="SM00382">
    <property type="entry name" value="AAA"/>
    <property type="match status" value="1"/>
</dbReference>
<evidence type="ECO:0000259" key="1">
    <source>
        <dbReference type="SMART" id="SM00382"/>
    </source>
</evidence>
<comment type="caution">
    <text evidence="2">The sequence shown here is derived from an EMBL/GenBank/DDBJ whole genome shotgun (WGS) entry which is preliminary data.</text>
</comment>
<dbReference type="EMBL" id="LSRS01000005">
    <property type="protein sequence ID" value="KAF1084469.1"/>
    <property type="molecule type" value="Genomic_DNA"/>
</dbReference>
<dbReference type="InterPro" id="IPR027417">
    <property type="entry name" value="P-loop_NTPase"/>
</dbReference>
<protein>
    <recommendedName>
        <fullName evidence="1">AAA+ ATPase domain-containing protein</fullName>
    </recommendedName>
</protein>
<proteinExistence type="predicted"/>
<dbReference type="OrthoDB" id="9812140at2"/>
<evidence type="ECO:0000313" key="3">
    <source>
        <dbReference type="Proteomes" id="UP000798488"/>
    </source>
</evidence>
<dbReference type="Gene3D" id="3.40.50.300">
    <property type="entry name" value="P-loop containing nucleotide triphosphate hydrolases"/>
    <property type="match status" value="1"/>
</dbReference>
<sequence>MSNYLTSVKALPSLTIYRNIMEDPIVKAVTRHLDAVSAPTGGINPIQSYSEVCHLLSKTSNPFTTGIDAWQNHLLDLILKDVNPFSQAAYTPGADYSVFNEAVCWDLTILRSLFNLSVTDIYESTMSVLQCFFHFTGDPALPPWVAAQPAAKEHSAIDEGFRQTKEEFAAEPQWYKLVEELAQHYAFFGCGIFGGHIAFKWENSALHGISQPDTIKLSELIDYADLREQIIDNTLQFLHGYPANNLLLYGDRGTGKSSTIKALLNEYWPRGLRLVEVPKNQLADYQLIIQELRHRKHCFILFVDDLSFEENETDFKDLKALLEGGIEEKPDNVLIYATSNRRHLIKETFSDRKTNDDNREIRSMDSVQEKLSLADRFGMTIIFPTPDQETFIEIVLGLADQRQLQVAPEELRQRALKWSVWYNGRSPRSARQFIDHLEGQLALGKLS</sequence>
<dbReference type="InterPro" id="IPR003593">
    <property type="entry name" value="AAA+_ATPase"/>
</dbReference>
<keyword evidence="3" id="KW-1185">Reference proteome</keyword>
<reference evidence="2" key="1">
    <citation type="submission" date="2016-02" db="EMBL/GenBank/DDBJ databases">
        <title>Draft Genome Sequence of Sporotomaculum syntrophicum Strain FB, a Syntrophic Benzoate Degrader.</title>
        <authorList>
            <person name="Nobu M.K."/>
            <person name="Narihiro T."/>
            <person name="Qiu Y.-L."/>
            <person name="Ohashi A."/>
            <person name="Liu W.-T."/>
            <person name="Yuji S."/>
        </authorList>
    </citation>
    <scope>NUCLEOTIDE SEQUENCE</scope>
    <source>
        <strain evidence="2">FB</strain>
    </source>
</reference>
<dbReference type="InterPro" id="IPR008533">
    <property type="entry name" value="DUF815"/>
</dbReference>
<dbReference type="Proteomes" id="UP000798488">
    <property type="component" value="Unassembled WGS sequence"/>
</dbReference>
<name>A0A9D2WNJ5_9FIRM</name>
<organism evidence="2 3">
    <name type="scientific">Sporotomaculum syntrophicum</name>
    <dbReference type="NCBI Taxonomy" id="182264"/>
    <lineage>
        <taxon>Bacteria</taxon>
        <taxon>Bacillati</taxon>
        <taxon>Bacillota</taxon>
        <taxon>Clostridia</taxon>
        <taxon>Eubacteriales</taxon>
        <taxon>Desulfallaceae</taxon>
        <taxon>Sporotomaculum</taxon>
    </lineage>
</organism>
<feature type="domain" description="AAA+ ATPase" evidence="1">
    <location>
        <begin position="242"/>
        <end position="360"/>
    </location>
</feature>
<dbReference type="CDD" id="cd00009">
    <property type="entry name" value="AAA"/>
    <property type="match status" value="1"/>
</dbReference>